<evidence type="ECO:0000313" key="4">
    <source>
        <dbReference type="Proteomes" id="UP000199586"/>
    </source>
</evidence>
<keyword evidence="4" id="KW-1185">Reference proteome</keyword>
<dbReference type="OrthoDB" id="8481704at2"/>
<dbReference type="STRING" id="634430.SAMN04488241_11211"/>
<evidence type="ECO:0000259" key="2">
    <source>
        <dbReference type="Pfam" id="PF10135"/>
    </source>
</evidence>
<dbReference type="Proteomes" id="UP000199586">
    <property type="component" value="Unassembled WGS sequence"/>
</dbReference>
<feature type="region of interest" description="Disordered" evidence="1">
    <location>
        <begin position="1"/>
        <end position="25"/>
    </location>
</feature>
<evidence type="ECO:0000256" key="1">
    <source>
        <dbReference type="SAM" id="MobiDB-lite"/>
    </source>
</evidence>
<keyword evidence="3" id="KW-0966">Cell projection</keyword>
<dbReference type="Pfam" id="PF10135">
    <property type="entry name" value="Rod-binding"/>
    <property type="match status" value="1"/>
</dbReference>
<dbReference type="EMBL" id="FOXP01000012">
    <property type="protein sequence ID" value="SFP95283.1"/>
    <property type="molecule type" value="Genomic_DNA"/>
</dbReference>
<dbReference type="PRINTS" id="PR01002">
    <property type="entry name" value="FLGFLGJ"/>
</dbReference>
<reference evidence="3 4" key="1">
    <citation type="submission" date="2016-10" db="EMBL/GenBank/DDBJ databases">
        <authorList>
            <person name="de Groot N.N."/>
        </authorList>
    </citation>
    <scope>NUCLEOTIDE SEQUENCE [LARGE SCALE GENOMIC DNA]</scope>
    <source>
        <strain evidence="3 4">CGMCC 1.9113</strain>
    </source>
</reference>
<proteinExistence type="predicted"/>
<organism evidence="3 4">
    <name type="scientific">Sphingomonas rubra</name>
    <dbReference type="NCBI Taxonomy" id="634430"/>
    <lineage>
        <taxon>Bacteria</taxon>
        <taxon>Pseudomonadati</taxon>
        <taxon>Pseudomonadota</taxon>
        <taxon>Alphaproteobacteria</taxon>
        <taxon>Sphingomonadales</taxon>
        <taxon>Sphingomonadaceae</taxon>
        <taxon>Sphingomonas</taxon>
    </lineage>
</organism>
<dbReference type="RefSeq" id="WP_093334336.1">
    <property type="nucleotide sequence ID" value="NZ_FOXP01000012.1"/>
</dbReference>
<dbReference type="AlphaFoldDB" id="A0A1I5UJ18"/>
<sequence length="113" mass="11995">MTELSAISSTQGVSTDTSRLATKENLDKAGKQFEAVFTGMMLKSMRAAKLAEPLFDSKALDTFKDMQDQKLVQQMAEHTPLGIGKAMTDFLGRSQALASAGSGDSSNVDDSTG</sequence>
<keyword evidence="3" id="KW-0969">Cilium</keyword>
<accession>A0A1I5UJ18</accession>
<protein>
    <submittedName>
        <fullName evidence="3">Flagellar protein FlgJ</fullName>
    </submittedName>
</protein>
<evidence type="ECO:0000313" key="3">
    <source>
        <dbReference type="EMBL" id="SFP95283.1"/>
    </source>
</evidence>
<feature type="compositionally biased region" description="Polar residues" evidence="1">
    <location>
        <begin position="1"/>
        <end position="20"/>
    </location>
</feature>
<dbReference type="InterPro" id="IPR019301">
    <property type="entry name" value="Flagellar_prot_FlgJ_N"/>
</dbReference>
<name>A0A1I5UJ18_9SPHN</name>
<keyword evidence="3" id="KW-0282">Flagellum</keyword>
<feature type="domain" description="Flagellar protein FlgJ N-terminal" evidence="2">
    <location>
        <begin position="43"/>
        <end position="88"/>
    </location>
</feature>
<gene>
    <name evidence="3" type="ORF">SAMN04488241_11211</name>
</gene>